<dbReference type="GO" id="GO:0016758">
    <property type="term" value="F:hexosyltransferase activity"/>
    <property type="evidence" value="ECO:0007669"/>
    <property type="project" value="TreeGrafter"/>
</dbReference>
<evidence type="ECO:0000259" key="1">
    <source>
        <dbReference type="Pfam" id="PF00534"/>
    </source>
</evidence>
<protein>
    <submittedName>
        <fullName evidence="2">Glycosyltransferase WbuB</fullName>
    </submittedName>
</protein>
<dbReference type="AlphaFoldDB" id="A0A4R6BS46"/>
<organism evidence="2 3">
    <name type="scientific">Macrococcus lamae</name>
    <dbReference type="NCBI Taxonomy" id="198484"/>
    <lineage>
        <taxon>Bacteria</taxon>
        <taxon>Bacillati</taxon>
        <taxon>Bacillota</taxon>
        <taxon>Bacilli</taxon>
        <taxon>Bacillales</taxon>
        <taxon>Staphylococcaceae</taxon>
        <taxon>Macrococcus</taxon>
    </lineage>
</organism>
<accession>A0A4R6BS46</accession>
<evidence type="ECO:0000313" key="2">
    <source>
        <dbReference type="EMBL" id="TDM05192.1"/>
    </source>
</evidence>
<dbReference type="Pfam" id="PF00534">
    <property type="entry name" value="Glycos_transf_1"/>
    <property type="match status" value="1"/>
</dbReference>
<dbReference type="InterPro" id="IPR050194">
    <property type="entry name" value="Glycosyltransferase_grp1"/>
</dbReference>
<dbReference type="Proteomes" id="UP000294802">
    <property type="component" value="Unassembled WGS sequence"/>
</dbReference>
<dbReference type="Gene3D" id="3.40.50.2000">
    <property type="entry name" value="Glycogen Phosphorylase B"/>
    <property type="match status" value="2"/>
</dbReference>
<dbReference type="CDD" id="cd03794">
    <property type="entry name" value="GT4_WbuB-like"/>
    <property type="match status" value="1"/>
</dbReference>
<feature type="domain" description="Glycosyl transferase family 1" evidence="1">
    <location>
        <begin position="207"/>
        <end position="378"/>
    </location>
</feature>
<dbReference type="OrthoDB" id="9811902at2"/>
<dbReference type="InterPro" id="IPR001296">
    <property type="entry name" value="Glyco_trans_1"/>
</dbReference>
<dbReference type="PANTHER" id="PTHR45947:SF3">
    <property type="entry name" value="SULFOQUINOVOSYL TRANSFERASE SQD2"/>
    <property type="match status" value="1"/>
</dbReference>
<sequence length="399" mass="45933">MNVLFLTLLDLENLNDTGIYHDFVNELHFKGHTVTVVSASEKRKGGKTKLIKSNGIDVLKVRINDITKTSFIKKGVNTLLIEKFYSKAIKKYLSDRAYDLIIYTTPPITFNNLISNLKKKYNAKTYLLLKDIFPQNAIDLELFKKNSPIYQLFRRKEKKLYKISDYIGGMSKANIDYIKNHNKISAKTQIIRNAMYEQDFVIAEEERKQLIEKIGIDPSKKIFLYGGNLGIPQGVDYIKAVMSRFHEIENSQLLIIGNGTHYNDIKSHAEKLNNKDIKVLSILPKNEYDKVIALSDIGLIFLDHRFTIPNYPSRLTSLLNAGKPILAATDKNSDIKDDIILNGSGLWNESNNIDEFIQNANMMLKSEDFEKFKENAYQLYNKEFRIEKNIDKLLEMVAN</sequence>
<dbReference type="SUPFAM" id="SSF53756">
    <property type="entry name" value="UDP-Glycosyltransferase/glycogen phosphorylase"/>
    <property type="match status" value="1"/>
</dbReference>
<name>A0A4R6BS46_9STAP</name>
<dbReference type="EMBL" id="SCWB01000024">
    <property type="protein sequence ID" value="TDM05192.1"/>
    <property type="molecule type" value="Genomic_DNA"/>
</dbReference>
<evidence type="ECO:0000313" key="3">
    <source>
        <dbReference type="Proteomes" id="UP000294802"/>
    </source>
</evidence>
<keyword evidence="3" id="KW-1185">Reference proteome</keyword>
<comment type="caution">
    <text evidence="2">The sequence shown here is derived from an EMBL/GenBank/DDBJ whole genome shotgun (WGS) entry which is preliminary data.</text>
</comment>
<reference evidence="2 3" key="1">
    <citation type="submission" date="2019-01" db="EMBL/GenBank/DDBJ databases">
        <title>Draft genome sequences of the type strains of six Macrococcus species.</title>
        <authorList>
            <person name="Mazhar S."/>
            <person name="Altermann E."/>
            <person name="Hill C."/>
            <person name="Mcauliffe O."/>
        </authorList>
    </citation>
    <scope>NUCLEOTIDE SEQUENCE [LARGE SCALE GENOMIC DNA]</scope>
    <source>
        <strain evidence="2 3">CCM4815</strain>
    </source>
</reference>
<keyword evidence="2" id="KW-0808">Transferase</keyword>
<proteinExistence type="predicted"/>
<dbReference type="PANTHER" id="PTHR45947">
    <property type="entry name" value="SULFOQUINOVOSYL TRANSFERASE SQD2"/>
    <property type="match status" value="1"/>
</dbReference>
<gene>
    <name evidence="2" type="ORF">ERX29_10535</name>
</gene>